<dbReference type="AlphaFoldDB" id="D6PCX0"/>
<dbReference type="InterPro" id="IPR006151">
    <property type="entry name" value="Shikm_DH/Glu-tRNA_Rdtase"/>
</dbReference>
<dbReference type="SUPFAM" id="SSF51735">
    <property type="entry name" value="NAD(P)-binding Rossmann-fold domains"/>
    <property type="match status" value="1"/>
</dbReference>
<organism evidence="2">
    <name type="scientific">uncultured marine bacterium MedDCM-OCT-S04-C385</name>
    <dbReference type="NCBI Taxonomy" id="743055"/>
    <lineage>
        <taxon>Bacteria</taxon>
        <taxon>environmental samples</taxon>
    </lineage>
</organism>
<dbReference type="GO" id="GO:0009423">
    <property type="term" value="P:chorismate biosynthetic process"/>
    <property type="evidence" value="ECO:0007669"/>
    <property type="project" value="TreeGrafter"/>
</dbReference>
<feature type="domain" description="Quinate/shikimate 5-dehydrogenase/glutamyl-tRNA reductase" evidence="1">
    <location>
        <begin position="45"/>
        <end position="89"/>
    </location>
</feature>
<dbReference type="GO" id="GO:0019632">
    <property type="term" value="P:shikimate metabolic process"/>
    <property type="evidence" value="ECO:0007669"/>
    <property type="project" value="TreeGrafter"/>
</dbReference>
<proteinExistence type="predicted"/>
<dbReference type="EMBL" id="GU942988">
    <property type="protein sequence ID" value="ADD93571.1"/>
    <property type="molecule type" value="Genomic_DNA"/>
</dbReference>
<dbReference type="PANTHER" id="PTHR21089:SF1">
    <property type="entry name" value="BIFUNCTIONAL 3-DEHYDROQUINATE DEHYDRATASE_SHIKIMATE DEHYDROGENASE, CHLOROPLASTIC"/>
    <property type="match status" value="1"/>
</dbReference>
<dbReference type="GO" id="GO:0004764">
    <property type="term" value="F:shikimate 3-dehydrogenase (NADP+) activity"/>
    <property type="evidence" value="ECO:0007669"/>
    <property type="project" value="InterPro"/>
</dbReference>
<protein>
    <recommendedName>
        <fullName evidence="1">Quinate/shikimate 5-dehydrogenase/glutamyl-tRNA reductase domain-containing protein</fullName>
    </recommendedName>
</protein>
<evidence type="ECO:0000313" key="2">
    <source>
        <dbReference type="EMBL" id="ADD93571.1"/>
    </source>
</evidence>
<name>D6PCX0_9BACT</name>
<dbReference type="InterPro" id="IPR036291">
    <property type="entry name" value="NAD(P)-bd_dom_sf"/>
</dbReference>
<sequence>MKFSNDSSTKAQMIGASNNLYKKGNIIVGDNTDCIGLAKDINQNLGFDLYGKEILILGAGGAAKGAAFGLQDLNPKTICIANRTLEKLKN</sequence>
<dbReference type="Gene3D" id="3.40.50.720">
    <property type="entry name" value="NAD(P)-binding Rossmann-like Domain"/>
    <property type="match status" value="1"/>
</dbReference>
<dbReference type="InterPro" id="IPR022893">
    <property type="entry name" value="Shikimate_DH_fam"/>
</dbReference>
<reference evidence="2" key="1">
    <citation type="journal article" date="2010" name="ISME J.">
        <title>Metagenome of the Mediterranean deep chlorophyll maximum studied by direct and fosmid library 454 pyrosequencing.</title>
        <authorList>
            <person name="Ghai R."/>
            <person name="Martin-Cuadrado A.B."/>
            <person name="Molto A.G."/>
            <person name="Heredia I.G."/>
            <person name="Cabrera R."/>
            <person name="Martin J."/>
            <person name="Verdu M."/>
            <person name="Deschamps P."/>
            <person name="Moreira D."/>
            <person name="Lopez-Garcia P."/>
            <person name="Mira A."/>
            <person name="Rodriguez-Valera F."/>
        </authorList>
    </citation>
    <scope>NUCLEOTIDE SEQUENCE</scope>
</reference>
<accession>D6PCX0</accession>
<dbReference type="Pfam" id="PF01488">
    <property type="entry name" value="Shikimate_DH"/>
    <property type="match status" value="1"/>
</dbReference>
<dbReference type="PANTHER" id="PTHR21089">
    <property type="entry name" value="SHIKIMATE DEHYDROGENASE"/>
    <property type="match status" value="1"/>
</dbReference>
<evidence type="ECO:0000259" key="1">
    <source>
        <dbReference type="Pfam" id="PF01488"/>
    </source>
</evidence>
<dbReference type="Gene3D" id="3.40.50.10860">
    <property type="entry name" value="Leucine Dehydrogenase, chain A, domain 1"/>
    <property type="match status" value="1"/>
</dbReference>